<dbReference type="RefSeq" id="WP_316412987.1">
    <property type="nucleotide sequence ID" value="NZ_AP027080.1"/>
</dbReference>
<dbReference type="EMBL" id="AP027080">
    <property type="protein sequence ID" value="BDU74312.1"/>
    <property type="molecule type" value="Genomic_DNA"/>
</dbReference>
<evidence type="ECO:0000313" key="7">
    <source>
        <dbReference type="EMBL" id="BDU74312.1"/>
    </source>
</evidence>
<dbReference type="KEGG" id="msil:METEAL_34860"/>
<name>A0AA48GUI7_9BACT</name>
<dbReference type="Pfam" id="PF00672">
    <property type="entry name" value="HAMP"/>
    <property type="match status" value="1"/>
</dbReference>
<dbReference type="InterPro" id="IPR003660">
    <property type="entry name" value="HAMP_dom"/>
</dbReference>
<evidence type="ECO:0000256" key="1">
    <source>
        <dbReference type="ARBA" id="ARBA00022500"/>
    </source>
</evidence>
<dbReference type="PANTHER" id="PTHR43531:SF11">
    <property type="entry name" value="METHYL-ACCEPTING CHEMOTAXIS PROTEIN 3"/>
    <property type="match status" value="1"/>
</dbReference>
<dbReference type="PANTHER" id="PTHR43531">
    <property type="entry name" value="PROTEIN ICFG"/>
    <property type="match status" value="1"/>
</dbReference>
<dbReference type="Proteomes" id="UP001238179">
    <property type="component" value="Chromosome"/>
</dbReference>
<comment type="similarity">
    <text evidence="2">Belongs to the methyl-accepting chemotaxis (MCP) protein family.</text>
</comment>
<reference evidence="8" key="1">
    <citation type="journal article" date="2023" name="Int. J. Syst. Evol. Microbiol.">
        <title>Mesoterricola silvestris gen. nov., sp. nov., Mesoterricola sediminis sp. nov., Geothrix oryzae sp. nov., Geothrix edaphica sp. nov., Geothrix rubra sp. nov., and Geothrix limicola sp. nov., six novel members of Acidobacteriota isolated from soils.</title>
        <authorList>
            <person name="Itoh H."/>
            <person name="Sugisawa Y."/>
            <person name="Mise K."/>
            <person name="Xu Z."/>
            <person name="Kuniyasu M."/>
            <person name="Ushijima N."/>
            <person name="Kawano K."/>
            <person name="Kobayashi E."/>
            <person name="Shiratori Y."/>
            <person name="Masuda Y."/>
            <person name="Senoo K."/>
        </authorList>
    </citation>
    <scope>NUCLEOTIDE SEQUENCE [LARGE SCALE GENOMIC DNA]</scope>
    <source>
        <strain evidence="8">W79</strain>
    </source>
</reference>
<organism evidence="7 8">
    <name type="scientific">Mesoterricola silvestris</name>
    <dbReference type="NCBI Taxonomy" id="2927979"/>
    <lineage>
        <taxon>Bacteria</taxon>
        <taxon>Pseudomonadati</taxon>
        <taxon>Acidobacteriota</taxon>
        <taxon>Holophagae</taxon>
        <taxon>Holophagales</taxon>
        <taxon>Holophagaceae</taxon>
        <taxon>Mesoterricola</taxon>
    </lineage>
</organism>
<feature type="domain" description="Methyl-accepting transducer" evidence="5">
    <location>
        <begin position="274"/>
        <end position="510"/>
    </location>
</feature>
<evidence type="ECO:0000259" key="6">
    <source>
        <dbReference type="PROSITE" id="PS50885"/>
    </source>
</evidence>
<feature type="transmembrane region" description="Helical" evidence="4">
    <location>
        <begin position="184"/>
        <end position="204"/>
    </location>
</feature>
<proteinExistence type="inferred from homology"/>
<evidence type="ECO:0000256" key="4">
    <source>
        <dbReference type="SAM" id="Phobius"/>
    </source>
</evidence>
<dbReference type="InterPro" id="IPR004089">
    <property type="entry name" value="MCPsignal_dom"/>
</dbReference>
<feature type="domain" description="HAMP" evidence="6">
    <location>
        <begin position="208"/>
        <end position="262"/>
    </location>
</feature>
<dbReference type="Gene3D" id="1.10.287.950">
    <property type="entry name" value="Methyl-accepting chemotaxis protein"/>
    <property type="match status" value="1"/>
</dbReference>
<dbReference type="GO" id="GO:0004888">
    <property type="term" value="F:transmembrane signaling receptor activity"/>
    <property type="evidence" value="ECO:0007669"/>
    <property type="project" value="InterPro"/>
</dbReference>
<feature type="transmembrane region" description="Helical" evidence="4">
    <location>
        <begin position="12"/>
        <end position="34"/>
    </location>
</feature>
<dbReference type="AlphaFoldDB" id="A0AA48GUI7"/>
<dbReference type="SUPFAM" id="SSF58104">
    <property type="entry name" value="Methyl-accepting chemotaxis protein (MCP) signaling domain"/>
    <property type="match status" value="1"/>
</dbReference>
<dbReference type="PROSITE" id="PS50885">
    <property type="entry name" value="HAMP"/>
    <property type="match status" value="1"/>
</dbReference>
<evidence type="ECO:0000259" key="5">
    <source>
        <dbReference type="PROSITE" id="PS50111"/>
    </source>
</evidence>
<dbReference type="GO" id="GO:0007165">
    <property type="term" value="P:signal transduction"/>
    <property type="evidence" value="ECO:0007669"/>
    <property type="project" value="UniProtKB-KW"/>
</dbReference>
<evidence type="ECO:0000256" key="2">
    <source>
        <dbReference type="ARBA" id="ARBA00029447"/>
    </source>
</evidence>
<keyword evidence="4" id="KW-1133">Transmembrane helix</keyword>
<dbReference type="SMART" id="SM00283">
    <property type="entry name" value="MA"/>
    <property type="match status" value="1"/>
</dbReference>
<dbReference type="GO" id="GO:0005886">
    <property type="term" value="C:plasma membrane"/>
    <property type="evidence" value="ECO:0007669"/>
    <property type="project" value="TreeGrafter"/>
</dbReference>
<keyword evidence="4" id="KW-0472">Membrane</keyword>
<dbReference type="GO" id="GO:0006935">
    <property type="term" value="P:chemotaxis"/>
    <property type="evidence" value="ECO:0007669"/>
    <property type="project" value="UniProtKB-KW"/>
</dbReference>
<dbReference type="InterPro" id="IPR051310">
    <property type="entry name" value="MCP_chemotaxis"/>
</dbReference>
<dbReference type="PRINTS" id="PR00260">
    <property type="entry name" value="CHEMTRNSDUCR"/>
</dbReference>
<keyword evidence="1" id="KW-0145">Chemotaxis</keyword>
<keyword evidence="8" id="KW-1185">Reference proteome</keyword>
<dbReference type="Pfam" id="PF00015">
    <property type="entry name" value="MCPsignal"/>
    <property type="match status" value="1"/>
</dbReference>
<gene>
    <name evidence="7" type="ORF">METEAL_34860</name>
</gene>
<dbReference type="InterPro" id="IPR004090">
    <property type="entry name" value="Chemotax_Me-accpt_rcpt"/>
</dbReference>
<dbReference type="PROSITE" id="PS50111">
    <property type="entry name" value="CHEMOTAXIS_TRANSDUC_2"/>
    <property type="match status" value="1"/>
</dbReference>
<evidence type="ECO:0000313" key="8">
    <source>
        <dbReference type="Proteomes" id="UP001238179"/>
    </source>
</evidence>
<evidence type="ECO:0008006" key="9">
    <source>
        <dbReference type="Google" id="ProtNLM"/>
    </source>
</evidence>
<dbReference type="SMART" id="SM00304">
    <property type="entry name" value="HAMP"/>
    <property type="match status" value="2"/>
</dbReference>
<evidence type="ECO:0000256" key="3">
    <source>
        <dbReference type="PROSITE-ProRule" id="PRU00284"/>
    </source>
</evidence>
<keyword evidence="4" id="KW-0812">Transmembrane</keyword>
<keyword evidence="3" id="KW-0807">Transducer</keyword>
<sequence>MIYNWKSIGIKLTVGSAVAGFLLAGSIVVATFGLKSASTTFKNYSEVEAPQLVIYTQLYANGLQTGQALRNIILDPKGQQAYQNYDQAVKEFDVALREGLRLTEGASERHGLLIEITNQWNELLRDQQPVREQKLDMVASVSLLNRQVTPKWRAIRGKLLSLTNREEQDMAVARKASMESIAHSITLSLIVGIAALVVGTLIIVTTTRSVLQRLAELNNAVEVLSTGSADLTFRLPDEGGDELAHIATLLNNFMEFYQRFFKDLALHAQTIASGSTELSATAEEMAATTQSIANDSLAQQNGAGRMAAAVNELTVSIEQVSGHVQDALAKMDNALSVTHRGEEAELATSKAMEAIQQSVSEIVTAIRVIDEIATQTNMLSLNAAIEAAKAGQHGRGFAVVAEEVRKLAERSGSAAKEVRELASVCVESIATGNTTVATSGKALVEISESIMVVASRLKEIGCASAEQARTGQEVGRQVDSVASASTRMASATSEQACTVTEVSGTAHELAKVSEFINAMTRRFKF</sequence>
<protein>
    <recommendedName>
        <fullName evidence="9">Methyl-accepting chemotaxis protein</fullName>
    </recommendedName>
</protein>
<accession>A0AA48GUI7</accession>